<organism evidence="1 2">
    <name type="scientific">Comamonas koreensis</name>
    <dbReference type="NCBI Taxonomy" id="160825"/>
    <lineage>
        <taxon>Bacteria</taxon>
        <taxon>Pseudomonadati</taxon>
        <taxon>Pseudomonadota</taxon>
        <taxon>Betaproteobacteria</taxon>
        <taxon>Burkholderiales</taxon>
        <taxon>Comamonadaceae</taxon>
        <taxon>Comamonas</taxon>
    </lineage>
</organism>
<dbReference type="CDD" id="cd08054">
    <property type="entry name" value="gp6"/>
    <property type="match status" value="1"/>
</dbReference>
<dbReference type="RefSeq" id="WP_230771509.1">
    <property type="nucleotide sequence ID" value="NZ_JAJNCT010000005.1"/>
</dbReference>
<proteinExistence type="predicted"/>
<protein>
    <submittedName>
        <fullName evidence="1">Head-tail connector protein</fullName>
    </submittedName>
</protein>
<sequence length="115" mass="12371">MPILTTEQAIAHCRADPVADAQLLELYLDAALDTAQDYLQRKLYESKEALDAAVLADEAGEMPMVASSSVKAAILLICGHLFENRETVVVGASAAVSLPMGAYDLLRPHRRSFGV</sequence>
<evidence type="ECO:0000313" key="1">
    <source>
        <dbReference type="EMBL" id="MCD2164287.1"/>
    </source>
</evidence>
<name>A0AAW4XSG3_9BURK</name>
<dbReference type="Gene3D" id="1.10.3230.30">
    <property type="entry name" value="Phage gp6-like head-tail connector protein"/>
    <property type="match status" value="1"/>
</dbReference>
<dbReference type="Pfam" id="PF05135">
    <property type="entry name" value="Phage_connect_1"/>
    <property type="match status" value="1"/>
</dbReference>
<dbReference type="EMBL" id="JAJNCT010000005">
    <property type="protein sequence ID" value="MCD2164287.1"/>
    <property type="molecule type" value="Genomic_DNA"/>
</dbReference>
<dbReference type="InterPro" id="IPR021146">
    <property type="entry name" value="Phage_gp6-like_head-tail"/>
</dbReference>
<evidence type="ECO:0000313" key="2">
    <source>
        <dbReference type="Proteomes" id="UP001199260"/>
    </source>
</evidence>
<dbReference type="NCBIfam" id="TIGR01560">
    <property type="entry name" value="put_DNA_pack"/>
    <property type="match status" value="1"/>
</dbReference>
<keyword evidence="2" id="KW-1185">Reference proteome</keyword>
<dbReference type="Proteomes" id="UP001199260">
    <property type="component" value="Unassembled WGS sequence"/>
</dbReference>
<accession>A0AAW4XSG3</accession>
<gene>
    <name evidence="1" type="ORF">LPW39_03950</name>
</gene>
<reference evidence="1 2" key="1">
    <citation type="submission" date="2021-11" db="EMBL/GenBank/DDBJ databases">
        <title>Genome sequence.</title>
        <authorList>
            <person name="Sun Q."/>
        </authorList>
    </citation>
    <scope>NUCLEOTIDE SEQUENCE [LARGE SCALE GENOMIC DNA]</scope>
    <source>
        <strain evidence="1 2">KCTC 12005</strain>
    </source>
</reference>
<comment type="caution">
    <text evidence="1">The sequence shown here is derived from an EMBL/GenBank/DDBJ whole genome shotgun (WGS) entry which is preliminary data.</text>
</comment>
<dbReference type="InterPro" id="IPR006450">
    <property type="entry name" value="Phage_HK97_gp6-like"/>
</dbReference>
<dbReference type="AlphaFoldDB" id="A0AAW4XSG3"/>